<evidence type="ECO:0000313" key="2">
    <source>
        <dbReference type="Proteomes" id="UP000770889"/>
    </source>
</evidence>
<comment type="caution">
    <text evidence="1">The sequence shown here is derived from an EMBL/GenBank/DDBJ whole genome shotgun (WGS) entry which is preliminary data.</text>
</comment>
<name>A0A944MDA6_9GAMM</name>
<dbReference type="GO" id="GO:0016787">
    <property type="term" value="F:hydrolase activity"/>
    <property type="evidence" value="ECO:0007669"/>
    <property type="project" value="UniProtKB-KW"/>
</dbReference>
<protein>
    <submittedName>
        <fullName evidence="1">Alpha/beta hydrolase</fullName>
    </submittedName>
</protein>
<proteinExistence type="predicted"/>
<keyword evidence="1" id="KW-0378">Hydrolase</keyword>
<dbReference type="PANTHER" id="PTHR37946">
    <property type="entry name" value="SLL1969 PROTEIN"/>
    <property type="match status" value="1"/>
</dbReference>
<organism evidence="1 2">
    <name type="scientific">Candidatus Thiodiazotropha taylori</name>
    <dbReference type="NCBI Taxonomy" id="2792791"/>
    <lineage>
        <taxon>Bacteria</taxon>
        <taxon>Pseudomonadati</taxon>
        <taxon>Pseudomonadota</taxon>
        <taxon>Gammaproteobacteria</taxon>
        <taxon>Chromatiales</taxon>
        <taxon>Sedimenticolaceae</taxon>
        <taxon>Candidatus Thiodiazotropha</taxon>
    </lineage>
</organism>
<dbReference type="AlphaFoldDB" id="A0A944MDA6"/>
<accession>A0A944MDA6</accession>
<sequence length="126" mass="13849">MATDDQQAISKTLSGQGILVQLLGLERSNTAMWRLASRLEDAGYEVHWIGYSSINMTTDEVIDDITQQITDRCVNESRPVNFVGHSLGGLLMLNLKETSNSTESTRVRIPACCAADRTRCIHGAAH</sequence>
<dbReference type="SUPFAM" id="SSF53474">
    <property type="entry name" value="alpha/beta-Hydrolases"/>
    <property type="match status" value="1"/>
</dbReference>
<dbReference type="Gene3D" id="3.40.50.1820">
    <property type="entry name" value="alpha/beta hydrolase"/>
    <property type="match status" value="1"/>
</dbReference>
<dbReference type="InterPro" id="IPR029058">
    <property type="entry name" value="AB_hydrolase_fold"/>
</dbReference>
<dbReference type="PANTHER" id="PTHR37946:SF1">
    <property type="entry name" value="SLL1969 PROTEIN"/>
    <property type="match status" value="1"/>
</dbReference>
<dbReference type="Proteomes" id="UP000770889">
    <property type="component" value="Unassembled WGS sequence"/>
</dbReference>
<dbReference type="EMBL" id="JAHHGM010000008">
    <property type="protein sequence ID" value="MBT2989322.1"/>
    <property type="molecule type" value="Genomic_DNA"/>
</dbReference>
<evidence type="ECO:0000313" key="1">
    <source>
        <dbReference type="EMBL" id="MBT2989322.1"/>
    </source>
</evidence>
<gene>
    <name evidence="1" type="ORF">KME65_10185</name>
</gene>
<reference evidence="1 2" key="1">
    <citation type="submission" date="2021-05" db="EMBL/GenBank/DDBJ databases">
        <title>Genetic and Functional Diversity in Clade A Lucinid endosymbionts from the Bahamas.</title>
        <authorList>
            <person name="Giani N.M."/>
            <person name="Engel A.S."/>
            <person name="Campbell B.J."/>
        </authorList>
    </citation>
    <scope>NUCLEOTIDE SEQUENCE [LARGE SCALE GENOMIC DNA]</scope>
    <source>
        <strain evidence="1">LUC16012Gg_MoonRockCtena</strain>
    </source>
</reference>